<evidence type="ECO:0000256" key="3">
    <source>
        <dbReference type="ARBA" id="ARBA00022448"/>
    </source>
</evidence>
<dbReference type="InterPro" id="IPR006028">
    <property type="entry name" value="GABAA/Glycine_rcpt"/>
</dbReference>
<dbReference type="GO" id="GO:0005230">
    <property type="term" value="F:extracellular ligand-gated monoatomic ion channel activity"/>
    <property type="evidence" value="ECO:0007669"/>
    <property type="project" value="InterPro"/>
</dbReference>
<dbReference type="InterPro" id="IPR006029">
    <property type="entry name" value="Neurotrans-gated_channel_TM"/>
</dbReference>
<protein>
    <submittedName>
        <fullName evidence="15">pH-sensitive chloride channel 1 isoform 27</fullName>
    </submittedName>
</protein>
<dbReference type="Gene3D" id="2.70.170.10">
    <property type="entry name" value="Neurotransmitter-gated ion-channel ligand-binding domain"/>
    <property type="match status" value="1"/>
</dbReference>
<evidence type="ECO:0000256" key="12">
    <source>
        <dbReference type="SAM" id="SignalP"/>
    </source>
</evidence>
<feature type="transmembrane region" description="Helical" evidence="11">
    <location>
        <begin position="275"/>
        <end position="298"/>
    </location>
</feature>
<evidence type="ECO:0000259" key="13">
    <source>
        <dbReference type="Pfam" id="PF02931"/>
    </source>
</evidence>
<evidence type="ECO:0000256" key="7">
    <source>
        <dbReference type="ARBA" id="ARBA00022989"/>
    </source>
</evidence>
<dbReference type="FunFam" id="1.20.58.390:FF:000021">
    <property type="entry name" value="glutamate-gated chloride channel isoform X12"/>
    <property type="match status" value="1"/>
</dbReference>
<dbReference type="InterPro" id="IPR036734">
    <property type="entry name" value="Neur_chan_lig-bd_sf"/>
</dbReference>
<name>A0A1Y1CEW2_BOMMO</name>
<dbReference type="Pfam" id="PF02931">
    <property type="entry name" value="Neur_chan_LBD"/>
    <property type="match status" value="1"/>
</dbReference>
<keyword evidence="3" id="KW-0813">Transport</keyword>
<dbReference type="InterPro" id="IPR006201">
    <property type="entry name" value="Neur_channel"/>
</dbReference>
<sequence>MGWSCVVARAVAFILMLGKISAFTSDIFAAGKSDKEILDNLLKNTRYDKRLLPPVDGVLTVNVSVLLLSLASPDESSLKYEVEFLLQQQWYDPRLRYSNQSHYDYLNAIHHHEDIWLPDTYFIMHGDFKEYSEHSRDPIIPMHFALRIYRNGTINYLMRRHLILSCQGRLNIFPFDDPLCSFALESISYEQSAITYVWKNDEDTLRKSPSLTTLNAYLIQNQTIPCPIKASWRAEGNSLYEEDEELTCNLCQRRFEEQGNYSCLKVDLIFTRDRAFYFTTVFIPGIILVTSSFITFWLEWNAVPARSMIGVTTMLNFFTTSNGFRSTLPVVSNLTAMNVWDGVCMCFIYASLLEFVCVNYVGRKRPLHNVVYRPGENPVTQPKRESTGAADLVSCTACTGPPGSCTHTANNGGVSEVRKKEPPHPIRVAKTIDVIARITFPTAYAVFLIFFFIHYKAFS</sequence>
<evidence type="ECO:0000256" key="10">
    <source>
        <dbReference type="ARBA" id="ARBA00023303"/>
    </source>
</evidence>
<dbReference type="Pfam" id="PF02932">
    <property type="entry name" value="Neur_chan_memb"/>
    <property type="match status" value="1"/>
</dbReference>
<keyword evidence="8" id="KW-0406">Ion transport</keyword>
<dbReference type="InterPro" id="IPR038050">
    <property type="entry name" value="Neuro_actylchol_rec"/>
</dbReference>
<evidence type="ECO:0000256" key="4">
    <source>
        <dbReference type="ARBA" id="ARBA00022475"/>
    </source>
</evidence>
<keyword evidence="4" id="KW-1003">Cell membrane</keyword>
<evidence type="ECO:0000259" key="14">
    <source>
        <dbReference type="Pfam" id="PF02932"/>
    </source>
</evidence>
<dbReference type="GO" id="GO:0004888">
    <property type="term" value="F:transmembrane signaling receptor activity"/>
    <property type="evidence" value="ECO:0007669"/>
    <property type="project" value="InterPro"/>
</dbReference>
<evidence type="ECO:0000256" key="2">
    <source>
        <dbReference type="ARBA" id="ARBA00004236"/>
    </source>
</evidence>
<dbReference type="SUPFAM" id="SSF90112">
    <property type="entry name" value="Neurotransmitter-gated ion-channel transmembrane pore"/>
    <property type="match status" value="1"/>
</dbReference>
<feature type="chain" id="PRO_5012304895" evidence="12">
    <location>
        <begin position="23"/>
        <end position="459"/>
    </location>
</feature>
<feature type="signal peptide" evidence="12">
    <location>
        <begin position="1"/>
        <end position="22"/>
    </location>
</feature>
<dbReference type="PANTHER" id="PTHR18945">
    <property type="entry name" value="NEUROTRANSMITTER GATED ION CHANNEL"/>
    <property type="match status" value="1"/>
</dbReference>
<evidence type="ECO:0000256" key="8">
    <source>
        <dbReference type="ARBA" id="ARBA00023065"/>
    </source>
</evidence>
<gene>
    <name evidence="15" type="primary">pHCl-1</name>
</gene>
<evidence type="ECO:0000256" key="11">
    <source>
        <dbReference type="SAM" id="Phobius"/>
    </source>
</evidence>
<evidence type="ECO:0000256" key="9">
    <source>
        <dbReference type="ARBA" id="ARBA00023136"/>
    </source>
</evidence>
<dbReference type="InterPro" id="IPR036719">
    <property type="entry name" value="Neuro-gated_channel_TM_sf"/>
</dbReference>
<keyword evidence="5 11" id="KW-0812">Transmembrane</keyword>
<feature type="transmembrane region" description="Helical" evidence="11">
    <location>
        <begin position="434"/>
        <end position="455"/>
    </location>
</feature>
<dbReference type="GO" id="GO:0005254">
    <property type="term" value="F:chloride channel activity"/>
    <property type="evidence" value="ECO:0007669"/>
    <property type="project" value="UniProtKB-ARBA"/>
</dbReference>
<keyword evidence="9 11" id="KW-0472">Membrane</keyword>
<feature type="domain" description="Neurotransmitter-gated ion-channel ligand-binding" evidence="13">
    <location>
        <begin position="35"/>
        <end position="250"/>
    </location>
</feature>
<feature type="domain" description="Neurotransmitter-gated ion-channel transmembrane" evidence="14">
    <location>
        <begin position="282"/>
        <end position="370"/>
    </location>
</feature>
<dbReference type="Gene3D" id="1.20.58.390">
    <property type="entry name" value="Neurotransmitter-gated ion-channel transmembrane domain"/>
    <property type="match status" value="1"/>
</dbReference>
<proteinExistence type="evidence at transcript level"/>
<keyword evidence="7 11" id="KW-1133">Transmembrane helix</keyword>
<evidence type="ECO:0000256" key="1">
    <source>
        <dbReference type="ARBA" id="ARBA00004141"/>
    </source>
</evidence>
<evidence type="ECO:0000256" key="6">
    <source>
        <dbReference type="ARBA" id="ARBA00022729"/>
    </source>
</evidence>
<dbReference type="InterPro" id="IPR006202">
    <property type="entry name" value="Neur_chan_lig-bd"/>
</dbReference>
<keyword evidence="6 12" id="KW-0732">Signal</keyword>
<reference evidence="15" key="2">
    <citation type="submission" date="2017-04" db="EMBL/GenBank/DDBJ databases">
        <title>Splice variants of pH-sensitive chloride channel indentify a key determinant of ivermectin sensitivity in Bombyx mori.</title>
        <authorList>
            <person name="Okuhara D."/>
            <person name="Furutani S."/>
            <person name="Ito K."/>
            <person name="Ihara M."/>
            <person name="Matsuda K."/>
        </authorList>
    </citation>
    <scope>NUCLEOTIDE SEQUENCE</scope>
    <source>
        <strain evidence="15">P50</strain>
    </source>
</reference>
<organism evidence="15">
    <name type="scientific">Bombyx mori</name>
    <name type="common">Silk moth</name>
    <dbReference type="NCBI Taxonomy" id="7091"/>
    <lineage>
        <taxon>Eukaryota</taxon>
        <taxon>Metazoa</taxon>
        <taxon>Ecdysozoa</taxon>
        <taxon>Arthropoda</taxon>
        <taxon>Hexapoda</taxon>
        <taxon>Insecta</taxon>
        <taxon>Pterygota</taxon>
        <taxon>Neoptera</taxon>
        <taxon>Endopterygota</taxon>
        <taxon>Lepidoptera</taxon>
        <taxon>Glossata</taxon>
        <taxon>Ditrysia</taxon>
        <taxon>Bombycoidea</taxon>
        <taxon>Bombycidae</taxon>
        <taxon>Bombycinae</taxon>
        <taxon>Bombyx</taxon>
    </lineage>
</organism>
<evidence type="ECO:0000256" key="5">
    <source>
        <dbReference type="ARBA" id="ARBA00022692"/>
    </source>
</evidence>
<reference evidence="15" key="1">
    <citation type="journal article" date="2015" name="Pestic. Biochem. Physiol.">
        <title>Ivermectin modulation of pH-sensitive chloride channels in the silkworm larvae of Bombyx mori.</title>
        <authorList>
            <person name="Nakatani Y."/>
            <person name="Furutani S."/>
            <person name="Ihara M."/>
            <person name="Matsuda K."/>
        </authorList>
    </citation>
    <scope>NUCLEOTIDE SEQUENCE</scope>
    <source>
        <strain evidence="15">P50</strain>
    </source>
</reference>
<accession>A0A1Y1CEW2</accession>
<dbReference type="CDD" id="cd19049">
    <property type="entry name" value="LGIC_TM_anion"/>
    <property type="match status" value="1"/>
</dbReference>
<dbReference type="SUPFAM" id="SSF63712">
    <property type="entry name" value="Nicotinic receptor ligand binding domain-like"/>
    <property type="match status" value="1"/>
</dbReference>
<dbReference type="CDD" id="cd18987">
    <property type="entry name" value="LGIC_ECD_anion"/>
    <property type="match status" value="1"/>
</dbReference>
<dbReference type="AlphaFoldDB" id="A0A1Y1CEW2"/>
<dbReference type="GO" id="GO:0005886">
    <property type="term" value="C:plasma membrane"/>
    <property type="evidence" value="ECO:0007669"/>
    <property type="project" value="UniProtKB-SubCell"/>
</dbReference>
<comment type="subcellular location">
    <subcellularLocation>
        <location evidence="2">Cell membrane</location>
    </subcellularLocation>
    <subcellularLocation>
        <location evidence="1">Membrane</location>
        <topology evidence="1">Multi-pass membrane protein</topology>
    </subcellularLocation>
</comment>
<dbReference type="EMBL" id="LC259055">
    <property type="protein sequence ID" value="BAX77819.1"/>
    <property type="molecule type" value="mRNA"/>
</dbReference>
<keyword evidence="10" id="KW-0407">Ion channel</keyword>
<evidence type="ECO:0000313" key="15">
    <source>
        <dbReference type="EMBL" id="BAX77819.1"/>
    </source>
</evidence>
<dbReference type="PRINTS" id="PR00253">
    <property type="entry name" value="GABAARECEPTR"/>
</dbReference>
<feature type="transmembrane region" description="Helical" evidence="11">
    <location>
        <begin position="339"/>
        <end position="361"/>
    </location>
</feature>
<dbReference type="GO" id="GO:0099095">
    <property type="term" value="F:ligand-gated monoatomic anion channel activity"/>
    <property type="evidence" value="ECO:0007669"/>
    <property type="project" value="UniProtKB-ARBA"/>
</dbReference>